<dbReference type="Pfam" id="PF00535">
    <property type="entry name" value="Glycos_transf_2"/>
    <property type="match status" value="1"/>
</dbReference>
<evidence type="ECO:0000313" key="3">
    <source>
        <dbReference type="Proteomes" id="UP001320168"/>
    </source>
</evidence>
<dbReference type="RefSeq" id="WP_234269231.1">
    <property type="nucleotide sequence ID" value="NZ_JABFTX010000001.1"/>
</dbReference>
<evidence type="ECO:0000259" key="1">
    <source>
        <dbReference type="Pfam" id="PF00535"/>
    </source>
</evidence>
<dbReference type="EMBL" id="JABFTX010000001">
    <property type="protein sequence ID" value="MCE8002455.1"/>
    <property type="molecule type" value="Genomic_DNA"/>
</dbReference>
<accession>A0ABS9A1H9</accession>
<dbReference type="PANTHER" id="PTHR43685:SF2">
    <property type="entry name" value="GLYCOSYLTRANSFERASE 2-LIKE DOMAIN-CONTAINING PROTEIN"/>
    <property type="match status" value="1"/>
</dbReference>
<reference evidence="2 3" key="1">
    <citation type="journal article" date="2021" name="Front. Microbiol.">
        <title>Aerobic Denitrification and Heterotrophic Sulfur Oxidation in the Genus Halomonas Revealed by Six Novel Species Characterizations and Genome-Based Analysis.</title>
        <authorList>
            <person name="Wang L."/>
            <person name="Shao Z."/>
        </authorList>
    </citation>
    <scope>NUCLEOTIDE SEQUENCE [LARGE SCALE GENOMIC DNA]</scope>
    <source>
        <strain evidence="2 3">MCCC 1A11081</strain>
    </source>
</reference>
<keyword evidence="3" id="KW-1185">Reference proteome</keyword>
<dbReference type="InterPro" id="IPR001173">
    <property type="entry name" value="Glyco_trans_2-like"/>
</dbReference>
<dbReference type="SUPFAM" id="SSF53448">
    <property type="entry name" value="Nucleotide-diphospho-sugar transferases"/>
    <property type="match status" value="1"/>
</dbReference>
<dbReference type="PANTHER" id="PTHR43685">
    <property type="entry name" value="GLYCOSYLTRANSFERASE"/>
    <property type="match status" value="1"/>
</dbReference>
<organism evidence="2 3">
    <name type="scientific">Billgrantia ethanolica</name>
    <dbReference type="NCBI Taxonomy" id="2733486"/>
    <lineage>
        <taxon>Bacteria</taxon>
        <taxon>Pseudomonadati</taxon>
        <taxon>Pseudomonadota</taxon>
        <taxon>Gammaproteobacteria</taxon>
        <taxon>Oceanospirillales</taxon>
        <taxon>Halomonadaceae</taxon>
        <taxon>Billgrantia</taxon>
    </lineage>
</organism>
<dbReference type="Proteomes" id="UP001320168">
    <property type="component" value="Unassembled WGS sequence"/>
</dbReference>
<protein>
    <submittedName>
        <fullName evidence="2">Glycosyltransferase family 2 protein</fullName>
    </submittedName>
</protein>
<sequence>MESAGSPFFSVVVPVYNKAKYLDEALGSLFAQTFSDFEIVAVDDGSTDGSLELLEQYQALGKLRLYQRDQPGPGGYAARNHGARMARGQWLLFQDADDWCSPDHLAQFNESIQRTHGRAIKLYVNAYAKLRGDRAEPAVAYPHEGEISRQQGLELFSRSDYIHMNGACIDRAAFLESGGFPAGIYRRGGDVYYWIRMLATLERSHYNRNITSQWKIDHCGISNDIKNLAHIHPARDALSSLSGKLSWREAYYARKAINRKLVSWSVEKRTHGMKVVEDIGCLYLTALSAKQLLHCMMLLLPTHVFQNFRSLVAKHQ</sequence>
<dbReference type="InterPro" id="IPR050834">
    <property type="entry name" value="Glycosyltransf_2"/>
</dbReference>
<dbReference type="CDD" id="cd00761">
    <property type="entry name" value="Glyco_tranf_GTA_type"/>
    <property type="match status" value="1"/>
</dbReference>
<name>A0ABS9A1H9_9GAMM</name>
<evidence type="ECO:0000313" key="2">
    <source>
        <dbReference type="EMBL" id="MCE8002455.1"/>
    </source>
</evidence>
<gene>
    <name evidence="2" type="ORF">HOP53_06350</name>
</gene>
<dbReference type="InterPro" id="IPR029044">
    <property type="entry name" value="Nucleotide-diphossugar_trans"/>
</dbReference>
<comment type="caution">
    <text evidence="2">The sequence shown here is derived from an EMBL/GenBank/DDBJ whole genome shotgun (WGS) entry which is preliminary data.</text>
</comment>
<proteinExistence type="predicted"/>
<feature type="domain" description="Glycosyltransferase 2-like" evidence="1">
    <location>
        <begin position="10"/>
        <end position="114"/>
    </location>
</feature>
<dbReference type="Gene3D" id="3.90.550.10">
    <property type="entry name" value="Spore Coat Polysaccharide Biosynthesis Protein SpsA, Chain A"/>
    <property type="match status" value="1"/>
</dbReference>